<dbReference type="Proteomes" id="UP001147830">
    <property type="component" value="Unassembled WGS sequence"/>
</dbReference>
<dbReference type="NCBIfam" id="TIGR00229">
    <property type="entry name" value="sensory_box"/>
    <property type="match status" value="1"/>
</dbReference>
<dbReference type="InterPro" id="IPR013767">
    <property type="entry name" value="PAS_fold"/>
</dbReference>
<name>A0A9X3AG63_9GAMM</name>
<dbReference type="InterPro" id="IPR000014">
    <property type="entry name" value="PAS"/>
</dbReference>
<accession>A0A9X3AG63</accession>
<protein>
    <submittedName>
        <fullName evidence="2">PAS domain-containing protein</fullName>
    </submittedName>
</protein>
<dbReference type="GO" id="GO:0006355">
    <property type="term" value="P:regulation of DNA-templated transcription"/>
    <property type="evidence" value="ECO:0007669"/>
    <property type="project" value="InterPro"/>
</dbReference>
<dbReference type="PROSITE" id="PS50112">
    <property type="entry name" value="PAS"/>
    <property type="match status" value="1"/>
</dbReference>
<dbReference type="InterPro" id="IPR035965">
    <property type="entry name" value="PAS-like_dom_sf"/>
</dbReference>
<evidence type="ECO:0000259" key="1">
    <source>
        <dbReference type="PROSITE" id="PS50112"/>
    </source>
</evidence>
<reference evidence="2" key="2">
    <citation type="submission" date="2022-08" db="EMBL/GenBank/DDBJ databases">
        <authorList>
            <person name="Dong C."/>
        </authorList>
    </citation>
    <scope>NUCLEOTIDE SEQUENCE</scope>
    <source>
        <strain evidence="2">59MF3M-4</strain>
    </source>
</reference>
<dbReference type="SMART" id="SM00091">
    <property type="entry name" value="PAS"/>
    <property type="match status" value="1"/>
</dbReference>
<feature type="domain" description="PAS" evidence="1">
    <location>
        <begin position="44"/>
        <end position="107"/>
    </location>
</feature>
<dbReference type="PANTHER" id="PTHR44757">
    <property type="entry name" value="DIGUANYLATE CYCLASE DGCP"/>
    <property type="match status" value="1"/>
</dbReference>
<organism evidence="2 3">
    <name type="scientific">Thalassolituus pacificus</name>
    <dbReference type="NCBI Taxonomy" id="2975440"/>
    <lineage>
        <taxon>Bacteria</taxon>
        <taxon>Pseudomonadati</taxon>
        <taxon>Pseudomonadota</taxon>
        <taxon>Gammaproteobacteria</taxon>
        <taxon>Oceanospirillales</taxon>
        <taxon>Oceanospirillaceae</taxon>
        <taxon>Thalassolituus</taxon>
    </lineage>
</organism>
<dbReference type="Gene3D" id="3.30.450.20">
    <property type="entry name" value="PAS domain"/>
    <property type="match status" value="1"/>
</dbReference>
<evidence type="ECO:0000313" key="2">
    <source>
        <dbReference type="EMBL" id="MCT7359042.1"/>
    </source>
</evidence>
<dbReference type="Pfam" id="PF00989">
    <property type="entry name" value="PAS"/>
    <property type="match status" value="1"/>
</dbReference>
<dbReference type="SUPFAM" id="SSF55785">
    <property type="entry name" value="PYP-like sensor domain (PAS domain)"/>
    <property type="match status" value="1"/>
</dbReference>
<comment type="caution">
    <text evidence="2">The sequence shown here is derived from an EMBL/GenBank/DDBJ whole genome shotgun (WGS) entry which is preliminary data.</text>
</comment>
<sequence length="295" mass="33892">MRAADLIHLLSQYDPDMEVPVSFSHSAVDETPLPKITTCTSNERSRCYETLVELAEDGMLVVNAGGHITYMNPYLVRLCGYAPAELAGRPLTELMPRDDAEILRQRLFSMHGSSRFTIRLISRSRDMHWVQISATAIPSSDGCFRGCMMTVTDLSRQQIHLQGMGDQQLLGDKVERIHDQLERLKVLRTHLLSELDDMRQLPRVDATPFWHQGRYLYLIEPQKNGKRKRQYVGSDPEKVKQALSSMRRQQRFLQVQQELAQIDHQIRNATFKLDSFLWDLAQVPPDLHRLLPASA</sequence>
<reference evidence="2" key="1">
    <citation type="journal article" date="2022" name="Front. Microbiol.">
        <title>Genome-based taxonomic rearrangement of Oceanobacter-related bacteria including the description of Thalassolituus hydrocarbonoclasticus sp. nov. and Thalassolituus pacificus sp. nov. and emended description of the genus Thalassolituus.</title>
        <authorList>
            <person name="Dong C."/>
            <person name="Wei L."/>
            <person name="Wang J."/>
            <person name="Lai Q."/>
            <person name="Huang Z."/>
            <person name="Shao Z."/>
        </authorList>
    </citation>
    <scope>NUCLEOTIDE SEQUENCE</scope>
    <source>
        <strain evidence="2">59MF3M-4</strain>
    </source>
</reference>
<gene>
    <name evidence="2" type="ORF">NYR02_08425</name>
</gene>
<dbReference type="RefSeq" id="WP_260975930.1">
    <property type="nucleotide sequence ID" value="NZ_JAOANI010000015.1"/>
</dbReference>
<dbReference type="InterPro" id="IPR052155">
    <property type="entry name" value="Biofilm_reg_signaling"/>
</dbReference>
<keyword evidence="3" id="KW-1185">Reference proteome</keyword>
<dbReference type="AlphaFoldDB" id="A0A9X3AG63"/>
<dbReference type="CDD" id="cd00130">
    <property type="entry name" value="PAS"/>
    <property type="match status" value="1"/>
</dbReference>
<evidence type="ECO:0000313" key="3">
    <source>
        <dbReference type="Proteomes" id="UP001147830"/>
    </source>
</evidence>
<proteinExistence type="predicted"/>
<dbReference type="EMBL" id="JAOANI010000015">
    <property type="protein sequence ID" value="MCT7359042.1"/>
    <property type="molecule type" value="Genomic_DNA"/>
</dbReference>
<dbReference type="PANTHER" id="PTHR44757:SF2">
    <property type="entry name" value="BIOFILM ARCHITECTURE MAINTENANCE PROTEIN MBAA"/>
    <property type="match status" value="1"/>
</dbReference>